<dbReference type="Pfam" id="PF13561">
    <property type="entry name" value="adh_short_C2"/>
    <property type="match status" value="1"/>
</dbReference>
<comment type="similarity">
    <text evidence="1">Belongs to the short-chain dehydrogenases/reductases (SDR) family.</text>
</comment>
<accession>A0A494XWW3</accession>
<dbReference type="EMBL" id="RBZM01000005">
    <property type="protein sequence ID" value="RKP54395.1"/>
    <property type="molecule type" value="Genomic_DNA"/>
</dbReference>
<comment type="caution">
    <text evidence="3">The sequence shown here is derived from an EMBL/GenBank/DDBJ whole genome shotgun (WGS) entry which is preliminary data.</text>
</comment>
<dbReference type="CDD" id="cd05233">
    <property type="entry name" value="SDR_c"/>
    <property type="match status" value="1"/>
</dbReference>
<organism evidence="3 4">
    <name type="scientific">Cohnella endophytica</name>
    <dbReference type="NCBI Taxonomy" id="2419778"/>
    <lineage>
        <taxon>Bacteria</taxon>
        <taxon>Bacillati</taxon>
        <taxon>Bacillota</taxon>
        <taxon>Bacilli</taxon>
        <taxon>Bacillales</taxon>
        <taxon>Paenibacillaceae</taxon>
        <taxon>Cohnella</taxon>
    </lineage>
</organism>
<dbReference type="PANTHER" id="PTHR43639:SF1">
    <property type="entry name" value="SHORT-CHAIN DEHYDROGENASE_REDUCTASE FAMILY PROTEIN"/>
    <property type="match status" value="1"/>
</dbReference>
<dbReference type="FunFam" id="3.40.50.720:FF:000084">
    <property type="entry name" value="Short-chain dehydrogenase reductase"/>
    <property type="match status" value="1"/>
</dbReference>
<dbReference type="GO" id="GO:0016491">
    <property type="term" value="F:oxidoreductase activity"/>
    <property type="evidence" value="ECO:0007669"/>
    <property type="project" value="UniProtKB-KW"/>
</dbReference>
<dbReference type="SUPFAM" id="SSF51735">
    <property type="entry name" value="NAD(P)-binding Rossmann-fold domains"/>
    <property type="match status" value="1"/>
</dbReference>
<dbReference type="PRINTS" id="PR00081">
    <property type="entry name" value="GDHRDH"/>
</dbReference>
<dbReference type="PANTHER" id="PTHR43639">
    <property type="entry name" value="OXIDOREDUCTASE, SHORT-CHAIN DEHYDROGENASE/REDUCTASE FAMILY (AFU_ORTHOLOGUE AFUA_5G02870)"/>
    <property type="match status" value="1"/>
</dbReference>
<evidence type="ECO:0000313" key="3">
    <source>
        <dbReference type="EMBL" id="RKP54395.1"/>
    </source>
</evidence>
<evidence type="ECO:0000256" key="2">
    <source>
        <dbReference type="ARBA" id="ARBA00023002"/>
    </source>
</evidence>
<keyword evidence="2" id="KW-0560">Oxidoreductase</keyword>
<evidence type="ECO:0000313" key="4">
    <source>
        <dbReference type="Proteomes" id="UP000282076"/>
    </source>
</evidence>
<dbReference type="AlphaFoldDB" id="A0A494XWW3"/>
<proteinExistence type="inferred from homology"/>
<dbReference type="Proteomes" id="UP000282076">
    <property type="component" value="Unassembled WGS sequence"/>
</dbReference>
<reference evidence="3 4" key="1">
    <citation type="submission" date="2018-10" db="EMBL/GenBank/DDBJ databases">
        <title>Cohnella sp. M2MS4P-1, whole genome shotgun sequence.</title>
        <authorList>
            <person name="Tuo L."/>
        </authorList>
    </citation>
    <scope>NUCLEOTIDE SEQUENCE [LARGE SCALE GENOMIC DNA]</scope>
    <source>
        <strain evidence="3 4">M2MS4P-1</strain>
    </source>
</reference>
<dbReference type="InterPro" id="IPR036291">
    <property type="entry name" value="NAD(P)-bd_dom_sf"/>
</dbReference>
<dbReference type="GO" id="GO:0008206">
    <property type="term" value="P:bile acid metabolic process"/>
    <property type="evidence" value="ECO:0007669"/>
    <property type="project" value="UniProtKB-ARBA"/>
</dbReference>
<sequence length="287" mass="30701">MISVIVSFCRVKGSGTSYNGKLYVNEIEKEKVQLTQFQNQVAIVTGASSGIGQAIAESLAGQGARVVVCGRDAEKGRKVVEGIERGGGTALFVQVDQVDPAAPDAIVTRAVEAWGRIDFVINNAALVCNKPIEAVSHEDWDRLFAVNVKSGFFLVQKALPYLKETRGSIVNISSLNSQKNIAGNFIYDSLKAALNHLTTGLTLDLRDTGIRCNALLPAGIATPLLNDWFKQLMEDPSEADRVAESEKLRADVGSPQQVADAVAYLCSSQASWVNGALIPLHGGFQIG</sequence>
<dbReference type="Gene3D" id="3.40.50.720">
    <property type="entry name" value="NAD(P)-binding Rossmann-like Domain"/>
    <property type="match status" value="1"/>
</dbReference>
<dbReference type="InterPro" id="IPR002347">
    <property type="entry name" value="SDR_fam"/>
</dbReference>
<keyword evidence="4" id="KW-1185">Reference proteome</keyword>
<evidence type="ECO:0000256" key="1">
    <source>
        <dbReference type="ARBA" id="ARBA00006484"/>
    </source>
</evidence>
<name>A0A494XWW3_9BACL</name>
<dbReference type="PRINTS" id="PR00080">
    <property type="entry name" value="SDRFAMILY"/>
</dbReference>
<protein>
    <submittedName>
        <fullName evidence="3">SDR family oxidoreductase</fullName>
    </submittedName>
</protein>
<gene>
    <name evidence="3" type="ORF">D7Z26_13665</name>
</gene>